<dbReference type="PANTHER" id="PTHR21071">
    <property type="entry name" value="UDP-N-ACETYLENOLPYRUVOYLGLUCOSAMINE REDUCTASE"/>
    <property type="match status" value="1"/>
</dbReference>
<evidence type="ECO:0000256" key="15">
    <source>
        <dbReference type="ARBA" id="ARBA00023306"/>
    </source>
</evidence>
<evidence type="ECO:0000256" key="16">
    <source>
        <dbReference type="ARBA" id="ARBA00023316"/>
    </source>
</evidence>
<keyword evidence="11 19" id="KW-0521">NADP</keyword>
<comment type="catalytic activity">
    <reaction evidence="18 19">
        <text>UDP-N-acetyl-alpha-D-muramate + NADP(+) = UDP-N-acetyl-3-O-(1-carboxyvinyl)-alpha-D-glucosamine + NADPH + H(+)</text>
        <dbReference type="Rhea" id="RHEA:12248"/>
        <dbReference type="ChEBI" id="CHEBI:15378"/>
        <dbReference type="ChEBI" id="CHEBI:57783"/>
        <dbReference type="ChEBI" id="CHEBI:58349"/>
        <dbReference type="ChEBI" id="CHEBI:68483"/>
        <dbReference type="ChEBI" id="CHEBI:70757"/>
        <dbReference type="EC" id="1.3.1.98"/>
    </reaction>
</comment>
<dbReference type="EMBL" id="CP047652">
    <property type="protein sequence ID" value="QHI95749.1"/>
    <property type="molecule type" value="Genomic_DNA"/>
</dbReference>
<evidence type="ECO:0000256" key="10">
    <source>
        <dbReference type="ARBA" id="ARBA00022827"/>
    </source>
</evidence>
<comment type="cofactor">
    <cofactor evidence="1 19">
        <name>FAD</name>
        <dbReference type="ChEBI" id="CHEBI:57692"/>
    </cofactor>
</comment>
<evidence type="ECO:0000256" key="17">
    <source>
        <dbReference type="ARBA" id="ARBA00031026"/>
    </source>
</evidence>
<dbReference type="InterPro" id="IPR036318">
    <property type="entry name" value="FAD-bd_PCMH-like_sf"/>
</dbReference>
<evidence type="ECO:0000313" key="21">
    <source>
        <dbReference type="EMBL" id="QHI95749.1"/>
    </source>
</evidence>
<evidence type="ECO:0000256" key="8">
    <source>
        <dbReference type="ARBA" id="ARBA00022618"/>
    </source>
</evidence>
<dbReference type="GO" id="GO:0008360">
    <property type="term" value="P:regulation of cell shape"/>
    <property type="evidence" value="ECO:0007669"/>
    <property type="project" value="UniProtKB-KW"/>
</dbReference>
<feature type="active site" description="Proton donor" evidence="19">
    <location>
        <position position="220"/>
    </location>
</feature>
<dbReference type="Proteomes" id="UP000463975">
    <property type="component" value="Chromosome"/>
</dbReference>
<dbReference type="SUPFAM" id="SSF56194">
    <property type="entry name" value="Uridine diphospho-N-Acetylenolpyruvylglucosamine reductase, MurB, C-terminal domain"/>
    <property type="match status" value="1"/>
</dbReference>
<dbReference type="GO" id="GO:0071555">
    <property type="term" value="P:cell wall organization"/>
    <property type="evidence" value="ECO:0007669"/>
    <property type="project" value="UniProtKB-KW"/>
</dbReference>
<comment type="similarity">
    <text evidence="19">Belongs to the MurB family.</text>
</comment>
<feature type="active site" evidence="19">
    <location>
        <position position="171"/>
    </location>
</feature>
<evidence type="ECO:0000256" key="14">
    <source>
        <dbReference type="ARBA" id="ARBA00023002"/>
    </source>
</evidence>
<evidence type="ECO:0000256" key="18">
    <source>
        <dbReference type="ARBA" id="ARBA00048914"/>
    </source>
</evidence>
<dbReference type="PANTHER" id="PTHR21071:SF4">
    <property type="entry name" value="UDP-N-ACETYLENOLPYRUVOYLGLUCOSAMINE REDUCTASE"/>
    <property type="match status" value="1"/>
</dbReference>
<evidence type="ECO:0000256" key="19">
    <source>
        <dbReference type="HAMAP-Rule" id="MF_00037"/>
    </source>
</evidence>
<organism evidence="21 22">
    <name type="scientific">Aristophania vespae</name>
    <dbReference type="NCBI Taxonomy" id="2697033"/>
    <lineage>
        <taxon>Bacteria</taxon>
        <taxon>Pseudomonadati</taxon>
        <taxon>Pseudomonadota</taxon>
        <taxon>Alphaproteobacteria</taxon>
        <taxon>Acetobacterales</taxon>
        <taxon>Acetobacteraceae</taxon>
        <taxon>Aristophania</taxon>
    </lineage>
</organism>
<evidence type="ECO:0000256" key="9">
    <source>
        <dbReference type="ARBA" id="ARBA00022630"/>
    </source>
</evidence>
<evidence type="ECO:0000313" key="22">
    <source>
        <dbReference type="Proteomes" id="UP000463975"/>
    </source>
</evidence>
<dbReference type="GO" id="GO:0008762">
    <property type="term" value="F:UDP-N-acetylmuramate dehydrogenase activity"/>
    <property type="evidence" value="ECO:0007669"/>
    <property type="project" value="UniProtKB-UniRule"/>
</dbReference>
<gene>
    <name evidence="19 21" type="primary">murB</name>
    <name evidence="21" type="ORF">GT348_05305</name>
</gene>
<comment type="function">
    <text evidence="2 19">Cell wall formation.</text>
</comment>
<evidence type="ECO:0000256" key="12">
    <source>
        <dbReference type="ARBA" id="ARBA00022960"/>
    </source>
</evidence>
<dbReference type="InterPro" id="IPR006094">
    <property type="entry name" value="Oxid_FAD_bind_N"/>
</dbReference>
<evidence type="ECO:0000256" key="1">
    <source>
        <dbReference type="ARBA" id="ARBA00001974"/>
    </source>
</evidence>
<keyword evidence="22" id="KW-1185">Reference proteome</keyword>
<name>A0A6P1NE18_9PROT</name>
<reference evidence="21 22" key="1">
    <citation type="submission" date="2020-01" db="EMBL/GenBank/DDBJ databases">
        <title>Genome sequencing of strain KACC 21507.</title>
        <authorList>
            <person name="Heo J."/>
            <person name="Kim S.-J."/>
            <person name="Kim J.-S."/>
            <person name="Hong S.-B."/>
            <person name="Kwon S.-W."/>
        </authorList>
    </citation>
    <scope>NUCLEOTIDE SEQUENCE [LARGE SCALE GENOMIC DNA]</scope>
    <source>
        <strain evidence="21 22">KACC 21507</strain>
    </source>
</reference>
<keyword evidence="8 19" id="KW-0132">Cell division</keyword>
<keyword evidence="12 19" id="KW-0133">Cell shape</keyword>
<evidence type="ECO:0000256" key="5">
    <source>
        <dbReference type="ARBA" id="ARBA00012518"/>
    </source>
</evidence>
<dbReference type="Pfam" id="PF01565">
    <property type="entry name" value="FAD_binding_4"/>
    <property type="match status" value="1"/>
</dbReference>
<protein>
    <recommendedName>
        <fullName evidence="6 19">UDP-N-acetylenolpyruvoylglucosamine reductase</fullName>
        <ecNumber evidence="5 19">1.3.1.98</ecNumber>
    </recommendedName>
    <alternativeName>
        <fullName evidence="17 19">UDP-N-acetylmuramate dehydrogenase</fullName>
    </alternativeName>
</protein>
<dbReference type="GO" id="GO:0009252">
    <property type="term" value="P:peptidoglycan biosynthetic process"/>
    <property type="evidence" value="ECO:0007669"/>
    <property type="project" value="UniProtKB-UniRule"/>
</dbReference>
<evidence type="ECO:0000256" key="7">
    <source>
        <dbReference type="ARBA" id="ARBA00022490"/>
    </source>
</evidence>
<dbReference type="InterPro" id="IPR003170">
    <property type="entry name" value="MurB"/>
</dbReference>
<dbReference type="Gene3D" id="3.30.43.10">
    <property type="entry name" value="Uridine Diphospho-n-acetylenolpyruvylglucosamine Reductase, domain 2"/>
    <property type="match status" value="1"/>
</dbReference>
<dbReference type="InterPro" id="IPR016169">
    <property type="entry name" value="FAD-bd_PCMH_sub2"/>
</dbReference>
<keyword evidence="7 19" id="KW-0963">Cytoplasm</keyword>
<keyword evidence="9 19" id="KW-0285">Flavoprotein</keyword>
<dbReference type="InterPro" id="IPR011601">
    <property type="entry name" value="MurB_C"/>
</dbReference>
<dbReference type="Gene3D" id="3.90.78.10">
    <property type="entry name" value="UDP-N-acetylenolpyruvoylglucosamine reductase, C-terminal domain"/>
    <property type="match status" value="1"/>
</dbReference>
<dbReference type="Gene3D" id="3.30.465.10">
    <property type="match status" value="1"/>
</dbReference>
<dbReference type="InterPro" id="IPR036635">
    <property type="entry name" value="MurB_C_sf"/>
</dbReference>
<feature type="active site" evidence="19">
    <location>
        <position position="290"/>
    </location>
</feature>
<dbReference type="HAMAP" id="MF_00037">
    <property type="entry name" value="MurB"/>
    <property type="match status" value="1"/>
</dbReference>
<feature type="domain" description="FAD-binding PCMH-type" evidence="20">
    <location>
        <begin position="27"/>
        <end position="191"/>
    </location>
</feature>
<keyword evidence="14 19" id="KW-0560">Oxidoreductase</keyword>
<dbReference type="InterPro" id="IPR016167">
    <property type="entry name" value="FAD-bd_PCMH_sub1"/>
</dbReference>
<keyword evidence="13 19" id="KW-0573">Peptidoglycan synthesis</keyword>
<evidence type="ECO:0000256" key="13">
    <source>
        <dbReference type="ARBA" id="ARBA00022984"/>
    </source>
</evidence>
<accession>A0A6P1NE18</accession>
<dbReference type="NCBIfam" id="NF010480">
    <property type="entry name" value="PRK13905.1"/>
    <property type="match status" value="1"/>
</dbReference>
<comment type="pathway">
    <text evidence="4 19">Cell wall biogenesis; peptidoglycan biosynthesis.</text>
</comment>
<evidence type="ECO:0000256" key="3">
    <source>
        <dbReference type="ARBA" id="ARBA00004496"/>
    </source>
</evidence>
<dbReference type="AlphaFoldDB" id="A0A6P1NE18"/>
<keyword evidence="15 19" id="KW-0131">Cell cycle</keyword>
<evidence type="ECO:0000256" key="11">
    <source>
        <dbReference type="ARBA" id="ARBA00022857"/>
    </source>
</evidence>
<dbReference type="GO" id="GO:0071949">
    <property type="term" value="F:FAD binding"/>
    <property type="evidence" value="ECO:0007669"/>
    <property type="project" value="InterPro"/>
</dbReference>
<dbReference type="NCBIfam" id="TIGR00179">
    <property type="entry name" value="murB"/>
    <property type="match status" value="1"/>
</dbReference>
<dbReference type="PROSITE" id="PS51387">
    <property type="entry name" value="FAD_PCMH"/>
    <property type="match status" value="1"/>
</dbReference>
<dbReference type="EC" id="1.3.1.98" evidence="5 19"/>
<evidence type="ECO:0000259" key="20">
    <source>
        <dbReference type="PROSITE" id="PS51387"/>
    </source>
</evidence>
<dbReference type="GO" id="GO:0051301">
    <property type="term" value="P:cell division"/>
    <property type="evidence" value="ECO:0007669"/>
    <property type="project" value="UniProtKB-KW"/>
</dbReference>
<proteinExistence type="inferred from homology"/>
<sequence length="304" mass="33107">MTNFSTLPPVRGRLKSNVALGPRTWFRCGGQADWLFVPEDIQDLAFFLGECPPELSQTVLGACSNVIIRDGGIEGVVIRLAGGFSDIIKDDDGLIIGAATLDVNIAEKAASYGLGGLEFLAGIPGSIGGAVAMNAGAYGGEIVQCLDWIECLDRQGNLKRYPASALNMSYRHSELPERSIVVKARLKATPEDPELIRQKITEIRTAREDSQPLKTRTGGSTFRNPDGHKAWMLIDQAKCRGLKIGDAQISEKHCNFMLNLGKASSAELELLGETVRQRVFDQTGISLQWEIKRIGRNLPVSNKL</sequence>
<dbReference type="Pfam" id="PF02873">
    <property type="entry name" value="MurB_C"/>
    <property type="match status" value="1"/>
</dbReference>
<evidence type="ECO:0000256" key="6">
    <source>
        <dbReference type="ARBA" id="ARBA00015188"/>
    </source>
</evidence>
<keyword evidence="10 19" id="KW-0274">FAD</keyword>
<dbReference type="GO" id="GO:0005829">
    <property type="term" value="C:cytosol"/>
    <property type="evidence" value="ECO:0007669"/>
    <property type="project" value="TreeGrafter"/>
</dbReference>
<dbReference type="UniPathway" id="UPA00219"/>
<keyword evidence="16 19" id="KW-0961">Cell wall biogenesis/degradation</keyword>
<dbReference type="SUPFAM" id="SSF56176">
    <property type="entry name" value="FAD-binding/transporter-associated domain-like"/>
    <property type="match status" value="1"/>
</dbReference>
<dbReference type="RefSeq" id="WP_160618824.1">
    <property type="nucleotide sequence ID" value="NZ_CP047652.1"/>
</dbReference>
<evidence type="ECO:0000256" key="4">
    <source>
        <dbReference type="ARBA" id="ARBA00004752"/>
    </source>
</evidence>
<comment type="subcellular location">
    <subcellularLocation>
        <location evidence="3 19">Cytoplasm</location>
    </subcellularLocation>
</comment>
<dbReference type="InterPro" id="IPR016166">
    <property type="entry name" value="FAD-bd_PCMH"/>
</dbReference>
<dbReference type="KEGG" id="bomb:GT348_05305"/>
<evidence type="ECO:0000256" key="2">
    <source>
        <dbReference type="ARBA" id="ARBA00003921"/>
    </source>
</evidence>